<dbReference type="OrthoDB" id="1122745at2"/>
<accession>A0A399CZH8</accession>
<keyword evidence="1" id="KW-0472">Membrane</keyword>
<evidence type="ECO:0000313" key="3">
    <source>
        <dbReference type="Proteomes" id="UP000266441"/>
    </source>
</evidence>
<feature type="transmembrane region" description="Helical" evidence="1">
    <location>
        <begin position="212"/>
        <end position="233"/>
    </location>
</feature>
<keyword evidence="1" id="KW-0812">Transmembrane</keyword>
<proteinExistence type="predicted"/>
<feature type="transmembrane region" description="Helical" evidence="1">
    <location>
        <begin position="188"/>
        <end position="206"/>
    </location>
</feature>
<dbReference type="EMBL" id="QWET01000007">
    <property type="protein sequence ID" value="RIH65165.1"/>
    <property type="molecule type" value="Genomic_DNA"/>
</dbReference>
<keyword evidence="3" id="KW-1185">Reference proteome</keyword>
<organism evidence="2 3">
    <name type="scientific">Mariniphaga sediminis</name>
    <dbReference type="NCBI Taxonomy" id="1628158"/>
    <lineage>
        <taxon>Bacteria</taxon>
        <taxon>Pseudomonadati</taxon>
        <taxon>Bacteroidota</taxon>
        <taxon>Bacteroidia</taxon>
        <taxon>Marinilabiliales</taxon>
        <taxon>Prolixibacteraceae</taxon>
        <taxon>Mariniphaga</taxon>
    </lineage>
</organism>
<feature type="transmembrane region" description="Helical" evidence="1">
    <location>
        <begin position="61"/>
        <end position="83"/>
    </location>
</feature>
<feature type="transmembrane region" description="Helical" evidence="1">
    <location>
        <begin position="95"/>
        <end position="123"/>
    </location>
</feature>
<feature type="transmembrane region" description="Helical" evidence="1">
    <location>
        <begin position="21"/>
        <end position="41"/>
    </location>
</feature>
<feature type="transmembrane region" description="Helical" evidence="1">
    <location>
        <begin position="157"/>
        <end position="176"/>
    </location>
</feature>
<dbReference type="AlphaFoldDB" id="A0A399CZH8"/>
<sequence length="240" mass="26935">MKNQAMYLTDLSSRYLYKAGGFTALLFLIYSFATILILVFLKGGYPETAQECFNMLEEDKFAALLRLDIISIIVIPFYYLLFFSLYQSLKTGYELIAQIALFCTLAGVTIFISDVNLASIVIINDKYQQATTPEIKQQLLAACEGMLASDMWINTGAIIRGILIETGAVIFSILMLKTTIFNKTTGWIGLLTHGFDLSSIVIGLFYQPIKEAFIMIAGPLYMVWFVLIGVRLFRLGKENS</sequence>
<name>A0A399CZH8_9BACT</name>
<reference evidence="2 3" key="1">
    <citation type="journal article" date="2015" name="Int. J. Syst. Evol. Microbiol.">
        <title>Mariniphaga sediminis sp. nov., isolated from coastal sediment.</title>
        <authorList>
            <person name="Wang F.Q."/>
            <person name="Shen Q.Y."/>
            <person name="Chen G.J."/>
            <person name="Du Z.J."/>
        </authorList>
    </citation>
    <scope>NUCLEOTIDE SEQUENCE [LARGE SCALE GENOMIC DNA]</scope>
    <source>
        <strain evidence="2 3">SY21</strain>
    </source>
</reference>
<protein>
    <recommendedName>
        <fullName evidence="4">DUF4386 domain-containing protein</fullName>
    </recommendedName>
</protein>
<dbReference type="RefSeq" id="WP_119350087.1">
    <property type="nucleotide sequence ID" value="NZ_QWET01000007.1"/>
</dbReference>
<keyword evidence="1" id="KW-1133">Transmembrane helix</keyword>
<evidence type="ECO:0000256" key="1">
    <source>
        <dbReference type="SAM" id="Phobius"/>
    </source>
</evidence>
<comment type="caution">
    <text evidence="2">The sequence shown here is derived from an EMBL/GenBank/DDBJ whole genome shotgun (WGS) entry which is preliminary data.</text>
</comment>
<evidence type="ECO:0000313" key="2">
    <source>
        <dbReference type="EMBL" id="RIH65165.1"/>
    </source>
</evidence>
<dbReference type="Proteomes" id="UP000266441">
    <property type="component" value="Unassembled WGS sequence"/>
</dbReference>
<gene>
    <name evidence="2" type="ORF">D1164_11305</name>
</gene>
<evidence type="ECO:0008006" key="4">
    <source>
        <dbReference type="Google" id="ProtNLM"/>
    </source>
</evidence>